<dbReference type="InterPro" id="IPR029052">
    <property type="entry name" value="Metallo-depent_PP-like"/>
</dbReference>
<dbReference type="AlphaFoldDB" id="A0AAE6M1U4"/>
<dbReference type="GeneID" id="61186938"/>
<dbReference type="PANTHER" id="PTHR11575:SF6">
    <property type="entry name" value="2',3'-CYCLIC-NUCLEOTIDE 2'-PHOSPHODIESTERASE_3'-NUCLEOTIDASE"/>
    <property type="match status" value="1"/>
</dbReference>
<dbReference type="GO" id="GO:0030288">
    <property type="term" value="C:outer membrane-bounded periplasmic space"/>
    <property type="evidence" value="ECO:0007669"/>
    <property type="project" value="TreeGrafter"/>
</dbReference>
<dbReference type="InterPro" id="IPR036907">
    <property type="entry name" value="5'-Nucleotdase_C_sf"/>
</dbReference>
<dbReference type="RefSeq" id="WP_014973665.1">
    <property type="nucleotide sequence ID" value="NZ_BPKR01000015.1"/>
</dbReference>
<keyword evidence="1" id="KW-0732">Signal</keyword>
<evidence type="ECO:0000256" key="2">
    <source>
        <dbReference type="RuleBase" id="RU362119"/>
    </source>
</evidence>
<dbReference type="GO" id="GO:0009166">
    <property type="term" value="P:nucleotide catabolic process"/>
    <property type="evidence" value="ECO:0007669"/>
    <property type="project" value="InterPro"/>
</dbReference>
<dbReference type="SUPFAM" id="SSF56300">
    <property type="entry name" value="Metallo-dependent phosphatases"/>
    <property type="match status" value="1"/>
</dbReference>
<dbReference type="InterPro" id="IPR006179">
    <property type="entry name" value="5_nucleotidase/apyrase"/>
</dbReference>
<keyword evidence="2" id="KW-0547">Nucleotide-binding</keyword>
<dbReference type="PRINTS" id="PR01607">
    <property type="entry name" value="APYRASEFAMLY"/>
</dbReference>
<dbReference type="Pfam" id="PF00149">
    <property type="entry name" value="Metallophos"/>
    <property type="match status" value="1"/>
</dbReference>
<keyword evidence="2" id="KW-0378">Hydrolase</keyword>
<dbReference type="EMBL" id="CP042374">
    <property type="protein sequence ID" value="QEA33392.1"/>
    <property type="molecule type" value="Genomic_DNA"/>
</dbReference>
<dbReference type="GO" id="GO:0016787">
    <property type="term" value="F:hydrolase activity"/>
    <property type="evidence" value="ECO:0007669"/>
    <property type="project" value="UniProtKB-KW"/>
</dbReference>
<dbReference type="GO" id="GO:0000166">
    <property type="term" value="F:nucleotide binding"/>
    <property type="evidence" value="ECO:0007669"/>
    <property type="project" value="UniProtKB-KW"/>
</dbReference>
<dbReference type="OMA" id="EKAQYPM"/>
<gene>
    <name evidence="5" type="ORF">FGL89_04210</name>
</gene>
<proteinExistence type="inferred from homology"/>
<name>A0AAE6M1U4_LEUCA</name>
<evidence type="ECO:0000259" key="3">
    <source>
        <dbReference type="Pfam" id="PF00149"/>
    </source>
</evidence>
<sequence>MKQFKIYYTSDVHGYLFPTDYIQKAPQPQGLINVAANFDKNGNTIIIDGGDMYQGSPLLQYLQTHEDTDAVTTAMNLAGYDYVTLGNHDFNFGYDQLVKHLDKLEATVVAENVTDKSGHTLYPAQIKTLENGTKVGIIGLVTDYINIWEKPAHISAINIESPLVKADKVVKQLRDESDVVIGVYHGGYERDISTGKVVSKTTENIAWQLTELLDLDILLTGHQHGNVPPTVINGVLTLQMPNQAKLFAEINGVENKGSWQFKAETKSAGTKSCETILSALQPVQDKVENWLDQPIAQLDASIAVQPPIELAKRGNEILQWIASVQLAVSDADITLVSLNNNPSSLPQKLTLRHILQNYPFDNTLVTKRVSGKALRASLEHVASYFVISDAQLTVDPDWLIPKVEHYNYDLAFGIDYGFNVTHPVGSRVVKLQYQGQDVQDTDYFTIAMNNYRAVGGGNYHEYATAETVFSGDQPIQEMLVDYFKTHIQLPNKPKLQFFVEY</sequence>
<dbReference type="Proteomes" id="UP000321332">
    <property type="component" value="Chromosome"/>
</dbReference>
<organism evidence="5 6">
    <name type="scientific">Leuconostoc carnosum</name>
    <dbReference type="NCBI Taxonomy" id="1252"/>
    <lineage>
        <taxon>Bacteria</taxon>
        <taxon>Bacillati</taxon>
        <taxon>Bacillota</taxon>
        <taxon>Bacilli</taxon>
        <taxon>Lactobacillales</taxon>
        <taxon>Lactobacillaceae</taxon>
        <taxon>Leuconostoc</taxon>
    </lineage>
</organism>
<dbReference type="Gene3D" id="3.90.780.10">
    <property type="entry name" value="5'-Nucleotidase, C-terminal domain"/>
    <property type="match status" value="1"/>
</dbReference>
<reference evidence="5 6" key="1">
    <citation type="submission" date="2019-06" db="EMBL/GenBank/DDBJ databases">
        <title>Genome analyses of bacteria isolated from kimchi.</title>
        <authorList>
            <person name="Lee S."/>
            <person name="Ahn S."/>
            <person name="Roh S."/>
        </authorList>
    </citation>
    <scope>NUCLEOTIDE SEQUENCE [LARGE SCALE GENOMIC DNA]</scope>
    <source>
        <strain evidence="5 6">CBA3620</strain>
    </source>
</reference>
<dbReference type="InterPro" id="IPR004843">
    <property type="entry name" value="Calcineurin-like_PHP"/>
</dbReference>
<dbReference type="Pfam" id="PF02872">
    <property type="entry name" value="5_nucleotid_C"/>
    <property type="match status" value="1"/>
</dbReference>
<feature type="domain" description="5'-Nucleotidase C-terminal" evidence="4">
    <location>
        <begin position="312"/>
        <end position="459"/>
    </location>
</feature>
<evidence type="ECO:0000259" key="4">
    <source>
        <dbReference type="Pfam" id="PF02872"/>
    </source>
</evidence>
<dbReference type="InterPro" id="IPR008334">
    <property type="entry name" value="5'-Nucleotdase_C"/>
</dbReference>
<accession>A0AAE6M1U4</accession>
<dbReference type="SUPFAM" id="SSF55816">
    <property type="entry name" value="5'-nucleotidase (syn. UDP-sugar hydrolase), C-terminal domain"/>
    <property type="match status" value="1"/>
</dbReference>
<evidence type="ECO:0000313" key="6">
    <source>
        <dbReference type="Proteomes" id="UP000321332"/>
    </source>
</evidence>
<protein>
    <submittedName>
        <fullName evidence="5">Bifunctional metallophosphatase/5'-nucleotidase</fullName>
    </submittedName>
</protein>
<dbReference type="Gene3D" id="3.60.21.10">
    <property type="match status" value="1"/>
</dbReference>
<feature type="domain" description="Calcineurin-like phosphoesterase" evidence="3">
    <location>
        <begin position="4"/>
        <end position="225"/>
    </location>
</feature>
<evidence type="ECO:0000313" key="5">
    <source>
        <dbReference type="EMBL" id="QEA33392.1"/>
    </source>
</evidence>
<comment type="similarity">
    <text evidence="2">Belongs to the 5'-nucleotidase family.</text>
</comment>
<dbReference type="PANTHER" id="PTHR11575">
    <property type="entry name" value="5'-NUCLEOTIDASE-RELATED"/>
    <property type="match status" value="1"/>
</dbReference>
<evidence type="ECO:0000256" key="1">
    <source>
        <dbReference type="ARBA" id="ARBA00022729"/>
    </source>
</evidence>